<reference evidence="2 3" key="1">
    <citation type="submission" date="2018-05" db="EMBL/GenBank/DDBJ databases">
        <title>Genomic Encyclopedia of Type Strains, Phase IV (KMG-IV): sequencing the most valuable type-strain genomes for metagenomic binning, comparative biology and taxonomic classification.</title>
        <authorList>
            <person name="Goeker M."/>
        </authorList>
    </citation>
    <scope>NUCLEOTIDE SEQUENCE [LARGE SCALE GENOMIC DNA]</scope>
    <source>
        <strain evidence="2 3">DSM 44704</strain>
    </source>
</reference>
<evidence type="ECO:0000313" key="2">
    <source>
        <dbReference type="EMBL" id="PXX57633.1"/>
    </source>
</evidence>
<dbReference type="AlphaFoldDB" id="A0A318JVZ1"/>
<organism evidence="2 3">
    <name type="scientific">Nocardia tenerifensis</name>
    <dbReference type="NCBI Taxonomy" id="228006"/>
    <lineage>
        <taxon>Bacteria</taxon>
        <taxon>Bacillati</taxon>
        <taxon>Actinomycetota</taxon>
        <taxon>Actinomycetes</taxon>
        <taxon>Mycobacteriales</taxon>
        <taxon>Nocardiaceae</taxon>
        <taxon>Nocardia</taxon>
    </lineage>
</organism>
<protein>
    <submittedName>
        <fullName evidence="2">Uncharacterized protein</fullName>
    </submittedName>
</protein>
<comment type="caution">
    <text evidence="2">The sequence shown here is derived from an EMBL/GenBank/DDBJ whole genome shotgun (WGS) entry which is preliminary data.</text>
</comment>
<keyword evidence="3" id="KW-1185">Reference proteome</keyword>
<accession>A0A318JVZ1</accession>
<feature type="signal peptide" evidence="1">
    <location>
        <begin position="1"/>
        <end position="27"/>
    </location>
</feature>
<evidence type="ECO:0000313" key="3">
    <source>
        <dbReference type="Proteomes" id="UP000247569"/>
    </source>
</evidence>
<name>A0A318JVZ1_9NOCA</name>
<gene>
    <name evidence="2" type="ORF">DFR70_11761</name>
</gene>
<dbReference type="Proteomes" id="UP000247569">
    <property type="component" value="Unassembled WGS sequence"/>
</dbReference>
<keyword evidence="1" id="KW-0732">Signal</keyword>
<dbReference type="EMBL" id="QJKF01000017">
    <property type="protein sequence ID" value="PXX57633.1"/>
    <property type="molecule type" value="Genomic_DNA"/>
</dbReference>
<feature type="chain" id="PRO_5016463944" evidence="1">
    <location>
        <begin position="28"/>
        <end position="96"/>
    </location>
</feature>
<sequence>MTGIRSTMTYSLAGAAVWCAMVTGVSAAQPLDSEPVAPGTTALARVMYTAGDVASGSADRLRFDPGPYSSMEECERARARYYDPSQLECVPVHGNR</sequence>
<evidence type="ECO:0000256" key="1">
    <source>
        <dbReference type="SAM" id="SignalP"/>
    </source>
</evidence>
<proteinExistence type="predicted"/>